<keyword evidence="3" id="KW-1185">Reference proteome</keyword>
<dbReference type="Gene3D" id="1.10.110.10">
    <property type="entry name" value="Plant lipid-transfer and hydrophobic proteins"/>
    <property type="match status" value="1"/>
</dbReference>
<dbReference type="Proteomes" id="UP001515500">
    <property type="component" value="Chromosome 16"/>
</dbReference>
<feature type="signal peptide" evidence="1">
    <location>
        <begin position="1"/>
        <end position="25"/>
    </location>
</feature>
<dbReference type="PANTHER" id="PTHR31731">
    <property type="match status" value="1"/>
</dbReference>
<dbReference type="SUPFAM" id="SSF47699">
    <property type="entry name" value="Bifunctional inhibitor/lipid-transfer protein/seed storage 2S albumin"/>
    <property type="match status" value="1"/>
</dbReference>
<organism evidence="3 4">
    <name type="scientific">Dioscorea cayennensis subsp. rotundata</name>
    <name type="common">White Guinea yam</name>
    <name type="synonym">Dioscorea rotundata</name>
    <dbReference type="NCBI Taxonomy" id="55577"/>
    <lineage>
        <taxon>Eukaryota</taxon>
        <taxon>Viridiplantae</taxon>
        <taxon>Streptophyta</taxon>
        <taxon>Embryophyta</taxon>
        <taxon>Tracheophyta</taxon>
        <taxon>Spermatophyta</taxon>
        <taxon>Magnoliopsida</taxon>
        <taxon>Liliopsida</taxon>
        <taxon>Dioscoreales</taxon>
        <taxon>Dioscoreaceae</taxon>
        <taxon>Dioscorea</taxon>
    </lineage>
</organism>
<gene>
    <name evidence="4" type="primary">LOC120278626</name>
</gene>
<evidence type="ECO:0000313" key="4">
    <source>
        <dbReference type="RefSeq" id="XP_039141296.1"/>
    </source>
</evidence>
<dbReference type="AlphaFoldDB" id="A0AB40CMM3"/>
<feature type="chain" id="PRO_5044302511" evidence="1">
    <location>
        <begin position="26"/>
        <end position="112"/>
    </location>
</feature>
<dbReference type="InterPro" id="IPR036312">
    <property type="entry name" value="Bifun_inhib/LTP/seed_sf"/>
</dbReference>
<name>A0AB40CMM3_DIOCR</name>
<dbReference type="RefSeq" id="XP_039141296.1">
    <property type="nucleotide sequence ID" value="XM_039285362.1"/>
</dbReference>
<protein>
    <submittedName>
        <fullName evidence="4">Lipid-binding protein AIR1</fullName>
    </submittedName>
</protein>
<dbReference type="GeneID" id="120278626"/>
<feature type="domain" description="Bifunctional inhibitor/plant lipid transfer protein/seed storage helical" evidence="2">
    <location>
        <begin position="32"/>
        <end position="111"/>
    </location>
</feature>
<dbReference type="Pfam" id="PF14547">
    <property type="entry name" value="Hydrophob_seed"/>
    <property type="match status" value="1"/>
</dbReference>
<dbReference type="InterPro" id="IPR051636">
    <property type="entry name" value="Plant_LTP/defense-related"/>
</dbReference>
<evidence type="ECO:0000256" key="1">
    <source>
        <dbReference type="SAM" id="SignalP"/>
    </source>
</evidence>
<accession>A0AB40CMM3</accession>
<reference evidence="4" key="1">
    <citation type="submission" date="2025-08" db="UniProtKB">
        <authorList>
            <consortium name="RefSeq"/>
        </authorList>
    </citation>
    <scope>IDENTIFICATION</scope>
</reference>
<evidence type="ECO:0000313" key="3">
    <source>
        <dbReference type="Proteomes" id="UP001515500"/>
    </source>
</evidence>
<keyword evidence="1" id="KW-0732">Signal</keyword>
<dbReference type="InterPro" id="IPR027923">
    <property type="entry name" value="Hydrophob_seed_dom"/>
</dbReference>
<dbReference type="InterPro" id="IPR016140">
    <property type="entry name" value="Bifunc_inhib/LTP/seed_store"/>
</dbReference>
<evidence type="ECO:0000259" key="2">
    <source>
        <dbReference type="SMART" id="SM00499"/>
    </source>
</evidence>
<sequence length="112" mass="11920">MASKSNALAALFLIFNLIFFVSASANTPYGTCPYDSLKLKVCVDVLDGLAKVVLGQSQMQPCCDLLPGVLDANVAACLCTAIQSTLLGTIPVNLNLLVNQCRWSLPNNFHCA</sequence>
<dbReference type="CDD" id="cd01958">
    <property type="entry name" value="HPS_like"/>
    <property type="match status" value="1"/>
</dbReference>
<proteinExistence type="predicted"/>
<dbReference type="SMART" id="SM00499">
    <property type="entry name" value="AAI"/>
    <property type="match status" value="1"/>
</dbReference>